<keyword evidence="3" id="KW-1185">Reference proteome</keyword>
<name>F0YRR2_AURAN</name>
<gene>
    <name evidence="2" type="ORF">AURANDRAFT_69107</name>
</gene>
<dbReference type="InParanoid" id="F0YRR2"/>
<feature type="compositionally biased region" description="Low complexity" evidence="1">
    <location>
        <begin position="340"/>
        <end position="353"/>
    </location>
</feature>
<sequence>MADGVVVTAADAAAVRRMQVDLGRWLAPAAADALDRSGAVSGFYIAPPAAAWPPPGWPPAPAAFEPFGTPWVELRRRVSAAVAADPGLALRVAYERRGERRVFERSADGALAPGSDPELLEPLRGLRALVFSKARSEGEAMALAWCAALVVPEDRLSPSSKSKDAGLEGLARGVESGAMGEAVALALRTTGEALRAANVPRSFERAIVETARRFCLEPVAAVAAVAKRAADLDVCDAVLGLEGRGAAPGPRGDRLAAARAMALRATAHAARTAGDGARVSAVDAATRRHGNPAAMGDPLLGAFDAVHGDVAALLAAGALAAPRGAAPLDDHNKAPPPPGSAKKSPLAALLGSA</sequence>
<feature type="region of interest" description="Disordered" evidence="1">
    <location>
        <begin position="324"/>
        <end position="353"/>
    </location>
</feature>
<evidence type="ECO:0000313" key="2">
    <source>
        <dbReference type="EMBL" id="EGB02197.1"/>
    </source>
</evidence>
<dbReference type="EMBL" id="GL833722">
    <property type="protein sequence ID" value="EGB02197.1"/>
    <property type="molecule type" value="Genomic_DNA"/>
</dbReference>
<evidence type="ECO:0000313" key="3">
    <source>
        <dbReference type="Proteomes" id="UP000002729"/>
    </source>
</evidence>
<evidence type="ECO:0000256" key="1">
    <source>
        <dbReference type="SAM" id="MobiDB-lite"/>
    </source>
</evidence>
<accession>F0YRR2</accession>
<dbReference type="GeneID" id="20227244"/>
<organism evidence="3">
    <name type="scientific">Aureococcus anophagefferens</name>
    <name type="common">Harmful bloom alga</name>
    <dbReference type="NCBI Taxonomy" id="44056"/>
    <lineage>
        <taxon>Eukaryota</taxon>
        <taxon>Sar</taxon>
        <taxon>Stramenopiles</taxon>
        <taxon>Ochrophyta</taxon>
        <taxon>Pelagophyceae</taxon>
        <taxon>Pelagomonadales</taxon>
        <taxon>Pelagomonadaceae</taxon>
        <taxon>Aureococcus</taxon>
    </lineage>
</organism>
<reference evidence="2 3" key="1">
    <citation type="journal article" date="2011" name="Proc. Natl. Acad. Sci. U.S.A.">
        <title>Niche of harmful alga Aureococcus anophagefferens revealed through ecogenomics.</title>
        <authorList>
            <person name="Gobler C.J."/>
            <person name="Berry D.L."/>
            <person name="Dyhrman S.T."/>
            <person name="Wilhelm S.W."/>
            <person name="Salamov A."/>
            <person name="Lobanov A.V."/>
            <person name="Zhang Y."/>
            <person name="Collier J.L."/>
            <person name="Wurch L.L."/>
            <person name="Kustka A.B."/>
            <person name="Dill B.D."/>
            <person name="Shah M."/>
            <person name="VerBerkmoes N.C."/>
            <person name="Kuo A."/>
            <person name="Terry A."/>
            <person name="Pangilinan J."/>
            <person name="Lindquist E.A."/>
            <person name="Lucas S."/>
            <person name="Paulsen I.T."/>
            <person name="Hattenrath-Lehmann T.K."/>
            <person name="Talmage S.C."/>
            <person name="Walker E.A."/>
            <person name="Koch F."/>
            <person name="Burson A.M."/>
            <person name="Marcoval M.A."/>
            <person name="Tang Y.Z."/>
            <person name="Lecleir G.R."/>
            <person name="Coyne K.J."/>
            <person name="Berg G.M."/>
            <person name="Bertrand E.M."/>
            <person name="Saito M.A."/>
            <person name="Gladyshev V.N."/>
            <person name="Grigoriev I.V."/>
        </authorList>
    </citation>
    <scope>NUCLEOTIDE SEQUENCE [LARGE SCALE GENOMIC DNA]</scope>
    <source>
        <strain evidence="3">CCMP 1984</strain>
    </source>
</reference>
<dbReference type="RefSeq" id="XP_009043104.1">
    <property type="nucleotide sequence ID" value="XM_009044856.1"/>
</dbReference>
<dbReference type="AlphaFoldDB" id="F0YRR2"/>
<protein>
    <submittedName>
        <fullName evidence="2">Expressed protein</fullName>
    </submittedName>
</protein>
<dbReference type="Proteomes" id="UP000002729">
    <property type="component" value="Unassembled WGS sequence"/>
</dbReference>
<dbReference type="KEGG" id="aaf:AURANDRAFT_69107"/>
<proteinExistence type="predicted"/>